<dbReference type="Gene3D" id="1.10.10.60">
    <property type="entry name" value="Homeodomain-like"/>
    <property type="match status" value="1"/>
</dbReference>
<dbReference type="FunFam" id="3.40.50.300:FF:000006">
    <property type="entry name" value="DNA-binding transcriptional regulator NtrC"/>
    <property type="match status" value="1"/>
</dbReference>
<dbReference type="PANTHER" id="PTHR32071:SF117">
    <property type="entry name" value="PTS-DEPENDENT DIHYDROXYACETONE KINASE OPERON REGULATORY PROTEIN-RELATED"/>
    <property type="match status" value="1"/>
</dbReference>
<dbReference type="GO" id="GO:0006355">
    <property type="term" value="P:regulation of DNA-templated transcription"/>
    <property type="evidence" value="ECO:0007669"/>
    <property type="project" value="InterPro"/>
</dbReference>
<evidence type="ECO:0000256" key="6">
    <source>
        <dbReference type="SAM" id="Coils"/>
    </source>
</evidence>
<reference evidence="9 10" key="1">
    <citation type="submission" date="2018-10" db="EMBL/GenBank/DDBJ databases">
        <title>Ulvibacterium marinum gen. nov., sp. nov., a novel marine bacterium of the family Flavobacteriaceae, isolated from a culture of the green alga Ulva prolifera.</title>
        <authorList>
            <person name="Zhang Z."/>
        </authorList>
    </citation>
    <scope>NUCLEOTIDE SEQUENCE [LARGE SCALE GENOMIC DNA]</scope>
    <source>
        <strain evidence="9 10">CCMM003</strain>
    </source>
</reference>
<dbReference type="InterPro" id="IPR027417">
    <property type="entry name" value="P-loop_NTPase"/>
</dbReference>
<evidence type="ECO:0000313" key="9">
    <source>
        <dbReference type="EMBL" id="RKN79705.1"/>
    </source>
</evidence>
<dbReference type="Pfam" id="PF25601">
    <property type="entry name" value="AAA_lid_14"/>
    <property type="match status" value="1"/>
</dbReference>
<dbReference type="PROSITE" id="PS00688">
    <property type="entry name" value="SIGMA54_INTERACT_3"/>
    <property type="match status" value="1"/>
</dbReference>
<dbReference type="RefSeq" id="WP_120712513.1">
    <property type="nucleotide sequence ID" value="NZ_RBCJ01000003.1"/>
</dbReference>
<dbReference type="SMART" id="SM00382">
    <property type="entry name" value="AAA"/>
    <property type="match status" value="1"/>
</dbReference>
<sequence>MGKELSQVEINHWLLENLPYKMMWMDEDGAIIYGNKEFCKRLGYRKSEVTKLTVFDINPGATKESWKEHWARVKKNGEDHFKSVHQTKDGKFYNVEVFAQFFSNNGKNTICAVVSEITESSFYKNLLHHAERMTNVGGWKLNLQDGSLIVTEQALCIFDAENNDDLLPGNVIHQFKESDVIKKLLSEVMRNGTAYDEILELKNGRHVRCVTEAETKKNKVYKIIGTYQDVSESYKRANRLQFFKEIIDNAEDLIYLYNRDGKLLHYSNSVSKELGFTKKQLDGFTIYDLDARIDPSWWHNHFDELKAKGSLSLDWEITRKDGTVFPASIVANHLVYEGNDVNCAVIRNVTSIKEKENQLQEALNELSELKNELEIDNQNLRQEISDTINFENIICQSDAYRQILEQVTQVAVTDATVLITGESGTGKELLASAVHMSSTRKDNILIKVNCATLPKELIESELFGHKKGAFTGATADKQGKFSLADDGTIFLDEIGEIPIDLQSKLLRVLQEGEFDQLGATTTTKVDVRVIAATNRNLQEMVKKGTFREDLYYRLNVFPIENIPLRARKEDIPLLAQFFLEKYSVKAGKSFKRLSKKTIEALMNYSFPGNIRELENLIERAVIIENGTTLKLGNWLPTSQGIITSEDFKTLDDTQRDYIVKVLNHTNWRVSGPKGAATILGMKDKTLFARMKKLGIEKQVGLRDNQVK</sequence>
<feature type="domain" description="PAS" evidence="8">
    <location>
        <begin position="14"/>
        <end position="49"/>
    </location>
</feature>
<evidence type="ECO:0000256" key="5">
    <source>
        <dbReference type="ARBA" id="ARBA00023163"/>
    </source>
</evidence>
<keyword evidence="1" id="KW-0547">Nucleotide-binding</keyword>
<dbReference type="Gene3D" id="3.30.450.20">
    <property type="entry name" value="PAS domain"/>
    <property type="match status" value="2"/>
</dbReference>
<dbReference type="InterPro" id="IPR035965">
    <property type="entry name" value="PAS-like_dom_sf"/>
</dbReference>
<comment type="caution">
    <text evidence="9">The sequence shown here is derived from an EMBL/GenBank/DDBJ whole genome shotgun (WGS) entry which is preliminary data.</text>
</comment>
<dbReference type="Pfam" id="PF13426">
    <property type="entry name" value="PAS_9"/>
    <property type="match status" value="2"/>
</dbReference>
<dbReference type="SUPFAM" id="SSF55785">
    <property type="entry name" value="PYP-like sensor domain (PAS domain)"/>
    <property type="match status" value="2"/>
</dbReference>
<feature type="domain" description="Sigma-54 factor interaction" evidence="7">
    <location>
        <begin position="393"/>
        <end position="622"/>
    </location>
</feature>
<protein>
    <submittedName>
        <fullName evidence="9">PAS domain S-box protein</fullName>
    </submittedName>
</protein>
<dbReference type="Proteomes" id="UP000276603">
    <property type="component" value="Unassembled WGS sequence"/>
</dbReference>
<keyword evidence="5" id="KW-0804">Transcription</keyword>
<dbReference type="SUPFAM" id="SSF46689">
    <property type="entry name" value="Homeodomain-like"/>
    <property type="match status" value="1"/>
</dbReference>
<dbReference type="CDD" id="cd00009">
    <property type="entry name" value="AAA"/>
    <property type="match status" value="1"/>
</dbReference>
<evidence type="ECO:0000313" key="10">
    <source>
        <dbReference type="Proteomes" id="UP000276603"/>
    </source>
</evidence>
<evidence type="ECO:0000256" key="1">
    <source>
        <dbReference type="ARBA" id="ARBA00022741"/>
    </source>
</evidence>
<dbReference type="GO" id="GO:0003677">
    <property type="term" value="F:DNA binding"/>
    <property type="evidence" value="ECO:0007669"/>
    <property type="project" value="UniProtKB-KW"/>
</dbReference>
<dbReference type="Gene3D" id="1.10.8.60">
    <property type="match status" value="1"/>
</dbReference>
<evidence type="ECO:0000259" key="7">
    <source>
        <dbReference type="PROSITE" id="PS50045"/>
    </source>
</evidence>
<dbReference type="AlphaFoldDB" id="A0A3B0C0U4"/>
<dbReference type="EMBL" id="RBCJ01000003">
    <property type="protein sequence ID" value="RKN79705.1"/>
    <property type="molecule type" value="Genomic_DNA"/>
</dbReference>
<dbReference type="PANTHER" id="PTHR32071">
    <property type="entry name" value="TRANSCRIPTIONAL REGULATORY PROTEIN"/>
    <property type="match status" value="1"/>
</dbReference>
<keyword evidence="6" id="KW-0175">Coiled coil</keyword>
<dbReference type="InterPro" id="IPR025944">
    <property type="entry name" value="Sigma_54_int_dom_CS"/>
</dbReference>
<keyword evidence="4" id="KW-0238">DNA-binding</keyword>
<keyword evidence="10" id="KW-1185">Reference proteome</keyword>
<dbReference type="CDD" id="cd00130">
    <property type="entry name" value="PAS"/>
    <property type="match status" value="1"/>
</dbReference>
<dbReference type="PROSITE" id="PS50045">
    <property type="entry name" value="SIGMA54_INTERACT_4"/>
    <property type="match status" value="1"/>
</dbReference>
<evidence type="ECO:0000256" key="3">
    <source>
        <dbReference type="ARBA" id="ARBA00023015"/>
    </source>
</evidence>
<dbReference type="NCBIfam" id="TIGR00229">
    <property type="entry name" value="sensory_box"/>
    <property type="match status" value="2"/>
</dbReference>
<dbReference type="InterPro" id="IPR058031">
    <property type="entry name" value="AAA_lid_NorR"/>
</dbReference>
<name>A0A3B0C0U4_9FLAO</name>
<dbReference type="InterPro" id="IPR002078">
    <property type="entry name" value="Sigma_54_int"/>
</dbReference>
<keyword evidence="2" id="KW-0067">ATP-binding</keyword>
<dbReference type="InterPro" id="IPR025662">
    <property type="entry name" value="Sigma_54_int_dom_ATP-bd_1"/>
</dbReference>
<dbReference type="PROSITE" id="PS00675">
    <property type="entry name" value="SIGMA54_INTERACT_1"/>
    <property type="match status" value="1"/>
</dbReference>
<proteinExistence type="predicted"/>
<dbReference type="GO" id="GO:0005524">
    <property type="term" value="F:ATP binding"/>
    <property type="evidence" value="ECO:0007669"/>
    <property type="project" value="UniProtKB-KW"/>
</dbReference>
<feature type="domain" description="PAS" evidence="8">
    <location>
        <begin position="239"/>
        <end position="283"/>
    </location>
</feature>
<evidence type="ECO:0000256" key="2">
    <source>
        <dbReference type="ARBA" id="ARBA00022840"/>
    </source>
</evidence>
<dbReference type="OrthoDB" id="9782110at2"/>
<dbReference type="PROSITE" id="PS50112">
    <property type="entry name" value="PAS"/>
    <property type="match status" value="2"/>
</dbReference>
<dbReference type="InterPro" id="IPR000014">
    <property type="entry name" value="PAS"/>
</dbReference>
<evidence type="ECO:0000259" key="8">
    <source>
        <dbReference type="PROSITE" id="PS50112"/>
    </source>
</evidence>
<feature type="coiled-coil region" evidence="6">
    <location>
        <begin position="349"/>
        <end position="386"/>
    </location>
</feature>
<keyword evidence="3" id="KW-0805">Transcription regulation</keyword>
<evidence type="ECO:0000256" key="4">
    <source>
        <dbReference type="ARBA" id="ARBA00023125"/>
    </source>
</evidence>
<gene>
    <name evidence="9" type="ORF">D7Z94_15560</name>
</gene>
<dbReference type="InterPro" id="IPR003593">
    <property type="entry name" value="AAA+_ATPase"/>
</dbReference>
<dbReference type="SUPFAM" id="SSF52540">
    <property type="entry name" value="P-loop containing nucleoside triphosphate hydrolases"/>
    <property type="match status" value="1"/>
</dbReference>
<organism evidence="9 10">
    <name type="scientific">Ulvibacterium marinum</name>
    <dbReference type="NCBI Taxonomy" id="2419782"/>
    <lineage>
        <taxon>Bacteria</taxon>
        <taxon>Pseudomonadati</taxon>
        <taxon>Bacteroidota</taxon>
        <taxon>Flavobacteriia</taxon>
        <taxon>Flavobacteriales</taxon>
        <taxon>Flavobacteriaceae</taxon>
        <taxon>Ulvibacterium</taxon>
    </lineage>
</organism>
<dbReference type="Gene3D" id="3.40.50.300">
    <property type="entry name" value="P-loop containing nucleotide triphosphate hydrolases"/>
    <property type="match status" value="1"/>
</dbReference>
<accession>A0A3B0C0U4</accession>
<dbReference type="InterPro" id="IPR009057">
    <property type="entry name" value="Homeodomain-like_sf"/>
</dbReference>
<dbReference type="Pfam" id="PF00158">
    <property type="entry name" value="Sigma54_activat"/>
    <property type="match status" value="1"/>
</dbReference>